<evidence type="ECO:0000313" key="2">
    <source>
        <dbReference type="Proteomes" id="UP001224139"/>
    </source>
</evidence>
<gene>
    <name evidence="1" type="ORF">QUG02_06490</name>
</gene>
<organism evidence="1 2">
    <name type="scientific">Bacillus hominis</name>
    <dbReference type="NCBI Taxonomy" id="2817478"/>
    <lineage>
        <taxon>Bacteria</taxon>
        <taxon>Bacillati</taxon>
        <taxon>Bacillota</taxon>
        <taxon>Bacilli</taxon>
        <taxon>Bacillales</taxon>
        <taxon>Bacillaceae</taxon>
        <taxon>Bacillus</taxon>
        <taxon>Bacillus cereus group</taxon>
    </lineage>
</organism>
<dbReference type="EMBL" id="JAUCFG010000002">
    <property type="protein sequence ID" value="MDM5437786.1"/>
    <property type="molecule type" value="Genomic_DNA"/>
</dbReference>
<protein>
    <recommendedName>
        <fullName evidence="3">Lipoprotein</fullName>
    </recommendedName>
</protein>
<evidence type="ECO:0008006" key="3">
    <source>
        <dbReference type="Google" id="ProtNLM"/>
    </source>
</evidence>
<dbReference type="RefSeq" id="WP_289358479.1">
    <property type="nucleotide sequence ID" value="NZ_JAUCFG010000002.1"/>
</dbReference>
<dbReference type="Proteomes" id="UP001224139">
    <property type="component" value="Unassembled WGS sequence"/>
</dbReference>
<proteinExistence type="predicted"/>
<accession>A0ABT7R5Z6</accession>
<sequence length="92" mass="10413">MLVGCSSNSTSDDAENIDKGSIVVAIQEVVKQNEGIDNVDWPWDYDDYNIVDNGDNTYDTSGQFTWQDKIYNFNITVEDTGSTIKILNYNVY</sequence>
<evidence type="ECO:0000313" key="1">
    <source>
        <dbReference type="EMBL" id="MDM5437786.1"/>
    </source>
</evidence>
<reference evidence="1 2" key="1">
    <citation type="submission" date="2023-06" db="EMBL/GenBank/DDBJ databases">
        <title>Comparative genomics of Bacillaceae isolates and their secondary metabolite potential.</title>
        <authorList>
            <person name="Song L."/>
            <person name="Nielsen L.J."/>
            <person name="Mohite O."/>
            <person name="Xu X."/>
            <person name="Weber T."/>
            <person name="Kovacs A.T."/>
        </authorList>
    </citation>
    <scope>NUCLEOTIDE SEQUENCE [LARGE SCALE GENOMIC DNA]</scope>
    <source>
        <strain evidence="1 2">DX2.1</strain>
    </source>
</reference>
<name>A0ABT7R5Z6_9BACI</name>
<comment type="caution">
    <text evidence="1">The sequence shown here is derived from an EMBL/GenBank/DDBJ whole genome shotgun (WGS) entry which is preliminary data.</text>
</comment>
<keyword evidence="2" id="KW-1185">Reference proteome</keyword>